<dbReference type="Gene3D" id="3.10.20.90">
    <property type="entry name" value="Phosphatidylinositol 3-kinase Catalytic Subunit, Chain A, domain 1"/>
    <property type="match status" value="1"/>
</dbReference>
<proteinExistence type="predicted"/>
<sequence length="123" mass="14151">MTTVSPQAERGRFKSRNTYETRKEVALKIREQYPNHYPVIVEIDPRARGNLVITKHKFLAPHDVPLSKFMLEVRKVIQMSRQAPLAVMVESGHMVSGNSLMADLYERFKDPDGFLYILFSGDV</sequence>
<organism evidence="4">
    <name type="scientific">viral metagenome</name>
    <dbReference type="NCBI Taxonomy" id="1070528"/>
    <lineage>
        <taxon>unclassified sequences</taxon>
        <taxon>metagenomes</taxon>
        <taxon>organismal metagenomes</taxon>
    </lineage>
</organism>
<dbReference type="InterPro" id="IPR029071">
    <property type="entry name" value="Ubiquitin-like_domsf"/>
</dbReference>
<evidence type="ECO:0000313" key="4">
    <source>
        <dbReference type="EMBL" id="QHT03528.1"/>
    </source>
</evidence>
<reference evidence="4" key="1">
    <citation type="journal article" date="2020" name="Nature">
        <title>Giant virus diversity and host interactions through global metagenomics.</title>
        <authorList>
            <person name="Schulz F."/>
            <person name="Roux S."/>
            <person name="Paez-Espino D."/>
            <person name="Jungbluth S."/>
            <person name="Walsh D.A."/>
            <person name="Denef V.J."/>
            <person name="McMahon K.D."/>
            <person name="Konstantinidis K.T."/>
            <person name="Eloe-Fadrosh E.A."/>
            <person name="Kyrpides N.C."/>
            <person name="Woyke T."/>
        </authorList>
    </citation>
    <scope>NUCLEOTIDE SEQUENCE</scope>
    <source>
        <strain evidence="4">GVMAG-M-3300021079-18</strain>
    </source>
</reference>
<dbReference type="GO" id="GO:0016020">
    <property type="term" value="C:membrane"/>
    <property type="evidence" value="ECO:0007669"/>
    <property type="project" value="UniProtKB-SubCell"/>
</dbReference>
<dbReference type="Pfam" id="PF02991">
    <property type="entry name" value="ATG8"/>
    <property type="match status" value="1"/>
</dbReference>
<evidence type="ECO:0008006" key="5">
    <source>
        <dbReference type="Google" id="ProtNLM"/>
    </source>
</evidence>
<evidence type="ECO:0000256" key="2">
    <source>
        <dbReference type="ARBA" id="ARBA00023136"/>
    </source>
</evidence>
<dbReference type="InterPro" id="IPR004241">
    <property type="entry name" value="Atg8-like"/>
</dbReference>
<dbReference type="PANTHER" id="PTHR10969">
    <property type="entry name" value="MICROTUBULE-ASSOCIATED PROTEINS 1A/1B LIGHT CHAIN 3-RELATED"/>
    <property type="match status" value="1"/>
</dbReference>
<accession>A0A6C0CG20</accession>
<name>A0A6C0CG20_9ZZZZ</name>
<dbReference type="AlphaFoldDB" id="A0A6C0CG20"/>
<evidence type="ECO:0000256" key="3">
    <source>
        <dbReference type="ARBA" id="ARBA00023288"/>
    </source>
</evidence>
<keyword evidence="3" id="KW-0449">Lipoprotein</keyword>
<dbReference type="EMBL" id="MN739412">
    <property type="protein sequence ID" value="QHT03528.1"/>
    <property type="molecule type" value="Genomic_DNA"/>
</dbReference>
<keyword evidence="2" id="KW-0472">Membrane</keyword>
<comment type="subcellular location">
    <subcellularLocation>
        <location evidence="1">Membrane</location>
    </subcellularLocation>
</comment>
<protein>
    <recommendedName>
        <fullName evidence="5">Autophagy-related protein</fullName>
    </recommendedName>
</protein>
<evidence type="ECO:0000256" key="1">
    <source>
        <dbReference type="ARBA" id="ARBA00004370"/>
    </source>
</evidence>
<dbReference type="SUPFAM" id="SSF54236">
    <property type="entry name" value="Ubiquitin-like"/>
    <property type="match status" value="1"/>
</dbReference>